<sequence length="1066" mass="123595">MIYVCRIDTGNRHIFDFADGIENVGSLSSVIEKQFKIEKSKQIMLISGGEVLDDCQRKFYGFGFGCEESPIYLIDKANVERREPPLVQTPLDSLSFDELKQEINAALLLKPSFQTLHNRYQLAIKVNDFDKNLHKLCQSLYDEQYWQYQGYLALIANLDDFISSFRKKEQAVREKFDFYSNNVNNYKNLMKNMNKYLDVLSKTRLLSTLLSNKPSTIDSTKTNEPNSSMHKIKNMLNNTPTKVQLTRNKSEDIFNSTSTQSINNLANLNENLNSKNTASYLAKDMSLLDWIKSTDVKNRLEIVVDETREILENFEKSQRWNELNHEINEMMCQVEENSQLREIEGLTKRLEDLKNLLDESNRLLFGQNEIAETFRANYERATSLRDESVLKDLCKAHVAQLEILKSTHSKMVEIATKINKAKLELIKVVHSRLQWIMQIQKRVADYDFRIQIFFKQLKRLSIRLKLMEQLQKAPYVYVYSMKETMRRIEFAKSYNQFAKLVHDLISKLYENELNQRKLFHLKTKSLNQHFILNILFPSLNEQFEPLMSELRLSVDENLAPIDEIEVGQIEAEIMNVLRTNESYSAGSPLLSSCESFSPQTSPSSSATGSSASTIQVNSSINFQNESYFLKELNIELNTAQSKYKVTNESGNELKQMNSLTNFILNPSLNQDEHLSNLSKKNSELKETIENLRKNFNETKTMVHDYQKNMNDYLTKLAECNKMVAEVDETSKKQFYEKVVEQVGHFLDENGTEQIVPDLDQNFVNQLKNKIDKFRQNQNAKLAKIKQNNNAENQVKFNEAINRVVLAKDKKIEELHKKQTNYIEKITSLELEIKKLNIKLSCHTNPTLDAEIDTNRITHELLNCDQTETNSKLKELMLQEKINELKKQLDMFHTLPVTNNFYETIQINSCNLEDLVMAVYSEEHGSYRVVHKTSNYIHFVYSAVFKNFEHKLCIKANNSGSKLNTIGTSQYSSSPQNDQSDIVHLNEIAPSQDESQPTQSILNSVQVDNMGADCSELNMFNAEKQPQWFVGKVLVKEFCVARKENNRFKVPGGTRFYRVKLKPYNLF</sequence>
<keyword evidence="1" id="KW-0072">Autophagy</keyword>
<dbReference type="GO" id="GO:0061709">
    <property type="term" value="P:reticulophagy"/>
    <property type="evidence" value="ECO:0007669"/>
    <property type="project" value="TreeGrafter"/>
</dbReference>
<feature type="coiled-coil region" evidence="3">
    <location>
        <begin position="811"/>
        <end position="838"/>
    </location>
</feature>
<dbReference type="GO" id="GO:0000422">
    <property type="term" value="P:autophagy of mitochondrion"/>
    <property type="evidence" value="ECO:0007669"/>
    <property type="project" value="TreeGrafter"/>
</dbReference>
<dbReference type="GO" id="GO:0000045">
    <property type="term" value="P:autophagosome assembly"/>
    <property type="evidence" value="ECO:0007669"/>
    <property type="project" value="InterPro"/>
</dbReference>
<reference evidence="5" key="1">
    <citation type="journal article" date="2018" name="Aquat. Toxicol.">
        <title>Genome-wide identification of 99 autophagy-related (Atg) genes in the monogonont rotifer Brachionus spp. and transcriptional modulation in response to cadmium.</title>
        <authorList>
            <person name="Kang H.M."/>
            <person name="Lee J.S."/>
            <person name="Kim M.S."/>
            <person name="Lee Y.H."/>
            <person name="Jung J.H."/>
            <person name="Hagiwara A."/>
            <person name="Zhou B."/>
            <person name="Lee J.S."/>
            <person name="Jeong C.B."/>
        </authorList>
    </citation>
    <scope>NUCLEOTIDE SEQUENCE</scope>
</reference>
<evidence type="ECO:0000259" key="4">
    <source>
        <dbReference type="Pfam" id="PF10377"/>
    </source>
</evidence>
<keyword evidence="2 3" id="KW-0175">Coiled coil</keyword>
<name>A0A2Z4EUI4_BRAPC</name>
<evidence type="ECO:0000313" key="5">
    <source>
        <dbReference type="EMBL" id="AWV66653.1"/>
    </source>
</evidence>
<dbReference type="InterPro" id="IPR019460">
    <property type="entry name" value="Atg11_C"/>
</dbReference>
<organism evidence="5">
    <name type="scientific">Brachionus plicatilis</name>
    <name type="common">Marine rotifer</name>
    <name type="synonym">Brachionus muelleri</name>
    <dbReference type="NCBI Taxonomy" id="10195"/>
    <lineage>
        <taxon>Eukaryota</taxon>
        <taxon>Metazoa</taxon>
        <taxon>Spiralia</taxon>
        <taxon>Gnathifera</taxon>
        <taxon>Rotifera</taxon>
        <taxon>Eurotatoria</taxon>
        <taxon>Monogononta</taxon>
        <taxon>Pseudotrocha</taxon>
        <taxon>Ploima</taxon>
        <taxon>Brachionidae</taxon>
        <taxon>Brachionus</taxon>
    </lineage>
</organism>
<dbReference type="GO" id="GO:0060090">
    <property type="term" value="F:molecular adaptor activity"/>
    <property type="evidence" value="ECO:0007669"/>
    <property type="project" value="TreeGrafter"/>
</dbReference>
<evidence type="ECO:0000256" key="1">
    <source>
        <dbReference type="ARBA" id="ARBA00023006"/>
    </source>
</evidence>
<accession>A0A2Z4EUI4</accession>
<feature type="coiled-coil region" evidence="3">
    <location>
        <begin position="297"/>
        <end position="363"/>
    </location>
</feature>
<evidence type="ECO:0000256" key="3">
    <source>
        <dbReference type="SAM" id="Coils"/>
    </source>
</evidence>
<dbReference type="PANTHER" id="PTHR13222">
    <property type="entry name" value="RB1-INDUCIBLE COILED-COIL"/>
    <property type="match status" value="1"/>
</dbReference>
<dbReference type="InterPro" id="IPR040040">
    <property type="entry name" value="ATG11"/>
</dbReference>
<evidence type="ECO:0000256" key="2">
    <source>
        <dbReference type="ARBA" id="ARBA00023054"/>
    </source>
</evidence>
<dbReference type="GO" id="GO:0034045">
    <property type="term" value="C:phagophore assembly site membrane"/>
    <property type="evidence" value="ECO:0007669"/>
    <property type="project" value="TreeGrafter"/>
</dbReference>
<protein>
    <submittedName>
        <fullName evidence="5">RB1-inducible coiled-coil protein 1</fullName>
    </submittedName>
</protein>
<dbReference type="GO" id="GO:0019901">
    <property type="term" value="F:protein kinase binding"/>
    <property type="evidence" value="ECO:0007669"/>
    <property type="project" value="TreeGrafter"/>
</dbReference>
<dbReference type="GO" id="GO:0034517">
    <property type="term" value="P:ribophagy"/>
    <property type="evidence" value="ECO:0007669"/>
    <property type="project" value="TreeGrafter"/>
</dbReference>
<dbReference type="Pfam" id="PF10377">
    <property type="entry name" value="ATG11"/>
    <property type="match status" value="1"/>
</dbReference>
<dbReference type="GO" id="GO:0061723">
    <property type="term" value="P:glycophagy"/>
    <property type="evidence" value="ECO:0007669"/>
    <property type="project" value="TreeGrafter"/>
</dbReference>
<dbReference type="PANTHER" id="PTHR13222:SF1">
    <property type="entry name" value="RB1-INDUCIBLE COILED-COIL PROTEIN 1"/>
    <property type="match status" value="1"/>
</dbReference>
<feature type="coiled-coil region" evidence="3">
    <location>
        <begin position="674"/>
        <end position="708"/>
    </location>
</feature>
<proteinExistence type="evidence at transcript level"/>
<dbReference type="AlphaFoldDB" id="A0A2Z4EUI4"/>
<dbReference type="EMBL" id="MH231846">
    <property type="protein sequence ID" value="AWV66653.1"/>
    <property type="molecule type" value="mRNA"/>
</dbReference>
<dbReference type="GO" id="GO:1990316">
    <property type="term" value="C:Atg1/ULK1 kinase complex"/>
    <property type="evidence" value="ECO:0007669"/>
    <property type="project" value="TreeGrafter"/>
</dbReference>
<reference evidence="5" key="2">
    <citation type="submission" date="2018-04" db="EMBL/GenBank/DDBJ databases">
        <authorList>
            <person name="Go L.Y."/>
            <person name="Mitchell J.A."/>
        </authorList>
    </citation>
    <scope>NUCLEOTIDE SEQUENCE</scope>
</reference>
<feature type="domain" description="Autophagy-related protein 11 C-terminal" evidence="4">
    <location>
        <begin position="1022"/>
        <end position="1061"/>
    </location>
</feature>
<dbReference type="GO" id="GO:0034727">
    <property type="term" value="P:piecemeal microautophagy of the nucleus"/>
    <property type="evidence" value="ECO:0007669"/>
    <property type="project" value="TreeGrafter"/>
</dbReference>